<dbReference type="Proteomes" id="UP000180175">
    <property type="component" value="Chromosome"/>
</dbReference>
<protein>
    <submittedName>
        <fullName evidence="1">CAP domain-containing protein</fullName>
    </submittedName>
</protein>
<dbReference type="Pfam" id="PF00188">
    <property type="entry name" value="CAP"/>
    <property type="match status" value="1"/>
</dbReference>
<evidence type="ECO:0000313" key="2">
    <source>
        <dbReference type="Proteomes" id="UP000180175"/>
    </source>
</evidence>
<dbReference type="SUPFAM" id="SSF55797">
    <property type="entry name" value="PR-1-like"/>
    <property type="match status" value="1"/>
</dbReference>
<name>A0A7S7RE05_9BACI</name>
<keyword evidence="2" id="KW-1185">Reference proteome</keyword>
<reference evidence="1 2" key="1">
    <citation type="journal article" date="2017" name="Genome Announc.">
        <title>Draft Genome Sequences of Four Alkaliphilic Bacteria Belonging to the Anaerobacillus Genus.</title>
        <authorList>
            <person name="Bassil N.M."/>
            <person name="Lloyd J.R."/>
        </authorList>
    </citation>
    <scope>NUCLEOTIDE SEQUENCE [LARGE SCALE GENOMIC DNA]</scope>
    <source>
        <strain evidence="1 2">NB2006</strain>
    </source>
</reference>
<gene>
    <name evidence="1" type="ORF">AWH56_010100</name>
</gene>
<dbReference type="PANTHER" id="PTHR31157">
    <property type="entry name" value="SCP DOMAIN-CONTAINING PROTEIN"/>
    <property type="match status" value="1"/>
</dbReference>
<accession>A0A7S7RE05</accession>
<proteinExistence type="predicted"/>
<dbReference type="EMBL" id="CP063356">
    <property type="protein sequence ID" value="QOY38553.2"/>
    <property type="molecule type" value="Genomic_DNA"/>
</dbReference>
<dbReference type="InterPro" id="IPR035940">
    <property type="entry name" value="CAP_sf"/>
</dbReference>
<dbReference type="InterPro" id="IPR014044">
    <property type="entry name" value="CAP_dom"/>
</dbReference>
<dbReference type="Gene3D" id="3.40.33.10">
    <property type="entry name" value="CAP"/>
    <property type="match status" value="1"/>
</dbReference>
<dbReference type="PANTHER" id="PTHR31157:SF1">
    <property type="entry name" value="SCP DOMAIN-CONTAINING PROTEIN"/>
    <property type="match status" value="1"/>
</dbReference>
<evidence type="ECO:0000313" key="1">
    <source>
        <dbReference type="EMBL" id="QOY38553.2"/>
    </source>
</evidence>
<reference evidence="1 2" key="2">
    <citation type="journal article" date="2019" name="Int. J. Syst. Evol. Microbiol.">
        <title>Anaerobacillus isosaccharinicus sp. nov., an alkaliphilic bacterium which degrades isosaccharinic acid.</title>
        <authorList>
            <person name="Bassil N.M."/>
            <person name="Lloyd J.R."/>
        </authorList>
    </citation>
    <scope>NUCLEOTIDE SEQUENCE [LARGE SCALE GENOMIC DNA]</scope>
    <source>
        <strain evidence="1 2">NB2006</strain>
    </source>
</reference>
<organism evidence="1 2">
    <name type="scientific">Anaerobacillus isosaccharinicus</name>
    <dbReference type="NCBI Taxonomy" id="1532552"/>
    <lineage>
        <taxon>Bacteria</taxon>
        <taxon>Bacillati</taxon>
        <taxon>Bacillota</taxon>
        <taxon>Bacilli</taxon>
        <taxon>Bacillales</taxon>
        <taxon>Bacillaceae</taxon>
        <taxon>Anaerobacillus</taxon>
    </lineage>
</organism>
<dbReference type="CDD" id="cd05379">
    <property type="entry name" value="CAP_bacterial"/>
    <property type="match status" value="1"/>
</dbReference>
<dbReference type="NCBIfam" id="TIGR02909">
    <property type="entry name" value="spore_YkwD"/>
    <property type="match status" value="1"/>
</dbReference>
<sequence>MKLKRISIYTICLLLLTMVGCNMGPEAQDPDALNPYGVLGDRNQQVVDEYRLNEEEQLMGRGQMEAPMQPFGTISNANTDIPSEKYPHTKAIQIQQAKYKFVVEGGVNVQHGRHGTGQKPGQAATPKQAATPEQQPQAPVEQPQAATPEPAPQQEAPVEQPEAATPQPAQQEEKQQAPTPAAEGISEAAAKVIELTNAERRKNGLPDYQADAQLSNVATVKSNDMQQNNYFSHTSPTHGSPFDMIRDHGVSYSSAGENIAQGQRTPEQVVQSWMNSEGHRKNILSAQFTHIGVGYNEQGHYWTQMFISK</sequence>
<dbReference type="KEGG" id="aia:AWH56_010100"/>
<dbReference type="OrthoDB" id="9783944at2"/>
<dbReference type="InterPro" id="IPR014258">
    <property type="entry name" value="CAP_domain_YkwD-like"/>
</dbReference>